<dbReference type="AlphaFoldDB" id="A0A3N1D5Y0"/>
<reference evidence="2 3" key="1">
    <citation type="submission" date="2018-11" db="EMBL/GenBank/DDBJ databases">
        <title>Sequencing the genomes of 1000 actinobacteria strains.</title>
        <authorList>
            <person name="Klenk H.-P."/>
        </authorList>
    </citation>
    <scope>NUCLEOTIDE SEQUENCE [LARGE SCALE GENOMIC DNA]</scope>
    <source>
        <strain evidence="2 3">DSM 44254</strain>
    </source>
</reference>
<feature type="region of interest" description="Disordered" evidence="1">
    <location>
        <begin position="1"/>
        <end position="350"/>
    </location>
</feature>
<feature type="compositionally biased region" description="Polar residues" evidence="1">
    <location>
        <begin position="1"/>
        <end position="10"/>
    </location>
</feature>
<evidence type="ECO:0000313" key="3">
    <source>
        <dbReference type="Proteomes" id="UP000272400"/>
    </source>
</evidence>
<feature type="compositionally biased region" description="Basic and acidic residues" evidence="1">
    <location>
        <begin position="297"/>
        <end position="310"/>
    </location>
</feature>
<accession>A0A3N1D5Y0</accession>
<organism evidence="2 3">
    <name type="scientific">Actinocorallia herbida</name>
    <dbReference type="NCBI Taxonomy" id="58109"/>
    <lineage>
        <taxon>Bacteria</taxon>
        <taxon>Bacillati</taxon>
        <taxon>Actinomycetota</taxon>
        <taxon>Actinomycetes</taxon>
        <taxon>Streptosporangiales</taxon>
        <taxon>Thermomonosporaceae</taxon>
        <taxon>Actinocorallia</taxon>
    </lineage>
</organism>
<feature type="compositionally biased region" description="Basic and acidic residues" evidence="1">
    <location>
        <begin position="212"/>
        <end position="231"/>
    </location>
</feature>
<keyword evidence="3" id="KW-1185">Reference proteome</keyword>
<feature type="compositionally biased region" description="Low complexity" evidence="1">
    <location>
        <begin position="191"/>
        <end position="202"/>
    </location>
</feature>
<feature type="compositionally biased region" description="Pro residues" evidence="1">
    <location>
        <begin position="29"/>
        <end position="38"/>
    </location>
</feature>
<evidence type="ECO:0000313" key="2">
    <source>
        <dbReference type="EMBL" id="ROO88945.1"/>
    </source>
</evidence>
<proteinExistence type="predicted"/>
<feature type="compositionally biased region" description="Basic and acidic residues" evidence="1">
    <location>
        <begin position="252"/>
        <end position="273"/>
    </location>
</feature>
<evidence type="ECO:0000256" key="1">
    <source>
        <dbReference type="SAM" id="MobiDB-lite"/>
    </source>
</evidence>
<sequence>MTAPSATSPSELRPRRRHPAEAPEDLSPRPGPAPPSEVPEPSRATTGPPASAPTGRPPHERDGTRHIPGHGVIKHADSGSTDQNHPDTALRAGAAALGASPERRAIERADRDGTDRTSERPPVARATALGSPPGEHRSSSAVDTALLGFPAPRPWQRVGRRIGGERSRRRTGRAPETGASATAVNDRLHPARSSRSSRSAARADPDGLPVPLHERNRGRWDPPVGGRREGGQEPTAARGERRRPSEPLAEAPARDRAKTCRWGWDERGPRRVGDSGGGSRGRDGRGGGQMTGSLGFRGREADVRGEESGPARDGNGAGGNGRGSSARHGRLRMSGRGAAAAVTGGRHDGR</sequence>
<protein>
    <submittedName>
        <fullName evidence="2">Uncharacterized protein</fullName>
    </submittedName>
</protein>
<dbReference type="EMBL" id="RJKE01000001">
    <property type="protein sequence ID" value="ROO88945.1"/>
    <property type="molecule type" value="Genomic_DNA"/>
</dbReference>
<name>A0A3N1D5Y0_9ACTN</name>
<feature type="compositionally biased region" description="Basic and acidic residues" evidence="1">
    <location>
        <begin position="101"/>
        <end position="119"/>
    </location>
</feature>
<feature type="compositionally biased region" description="Low complexity" evidence="1">
    <location>
        <begin position="89"/>
        <end position="99"/>
    </location>
</feature>
<gene>
    <name evidence="2" type="ORF">EDD29_6631</name>
</gene>
<comment type="caution">
    <text evidence="2">The sequence shown here is derived from an EMBL/GenBank/DDBJ whole genome shotgun (WGS) entry which is preliminary data.</text>
</comment>
<feature type="compositionally biased region" description="Low complexity" evidence="1">
    <location>
        <begin position="335"/>
        <end position="344"/>
    </location>
</feature>
<dbReference type="Proteomes" id="UP000272400">
    <property type="component" value="Unassembled WGS sequence"/>
</dbReference>